<proteinExistence type="inferred from homology"/>
<evidence type="ECO:0000259" key="8">
    <source>
        <dbReference type="Pfam" id="PF04234"/>
    </source>
</evidence>
<feature type="domain" description="CopC" evidence="8">
    <location>
        <begin position="23"/>
        <end position="122"/>
    </location>
</feature>
<sequence>MKLKTQLFTAVIATMLSTSALAHPKLTSSIPADGTTVASPKNIEIHFSEDLLAKFSGAKLTMTEMPGMAMQMNMAVKVSPGSDEKTMLLTPTTPLSAGKYRVDWRAVSSDTHPMTGHFMFEVK</sequence>
<dbReference type="InterPro" id="IPR047685">
    <property type="entry name" value="CopC-like"/>
</dbReference>
<feature type="signal peptide" evidence="7">
    <location>
        <begin position="1"/>
        <end position="22"/>
    </location>
</feature>
<evidence type="ECO:0000256" key="4">
    <source>
        <dbReference type="ARBA" id="ARBA00022729"/>
    </source>
</evidence>
<gene>
    <name evidence="9" type="ORF">GCM10007875_02750</name>
</gene>
<dbReference type="NCBIfam" id="NF033814">
    <property type="entry name" value="copper_CopC"/>
    <property type="match status" value="1"/>
</dbReference>
<dbReference type="PANTHER" id="PTHR34820">
    <property type="entry name" value="INNER MEMBRANE PROTEIN YEBZ"/>
    <property type="match status" value="1"/>
</dbReference>
<reference evidence="10" key="1">
    <citation type="journal article" date="2019" name="Int. J. Syst. Evol. Microbiol.">
        <title>The Global Catalogue of Microorganisms (GCM) 10K type strain sequencing project: providing services to taxonomists for standard genome sequencing and annotation.</title>
        <authorList>
            <consortium name="The Broad Institute Genomics Platform"/>
            <consortium name="The Broad Institute Genome Sequencing Center for Infectious Disease"/>
            <person name="Wu L."/>
            <person name="Ma J."/>
        </authorList>
    </citation>
    <scope>NUCLEOTIDE SEQUENCE [LARGE SCALE GENOMIC DNA]</scope>
    <source>
        <strain evidence="10">NBRC 105857</strain>
    </source>
</reference>
<dbReference type="RefSeq" id="WP_284279514.1">
    <property type="nucleotide sequence ID" value="NZ_BSOJ01000005.1"/>
</dbReference>
<protein>
    <submittedName>
        <fullName evidence="9">Copper resistance protein C</fullName>
    </submittedName>
</protein>
<dbReference type="PANTHER" id="PTHR34820:SF4">
    <property type="entry name" value="INNER MEMBRANE PROTEIN YEBZ"/>
    <property type="match status" value="1"/>
</dbReference>
<dbReference type="SUPFAM" id="SSF81296">
    <property type="entry name" value="E set domains"/>
    <property type="match status" value="1"/>
</dbReference>
<evidence type="ECO:0000256" key="3">
    <source>
        <dbReference type="ARBA" id="ARBA00022723"/>
    </source>
</evidence>
<feature type="chain" id="PRO_5046147295" evidence="7">
    <location>
        <begin position="23"/>
        <end position="123"/>
    </location>
</feature>
<dbReference type="InterPro" id="IPR007348">
    <property type="entry name" value="CopC_dom"/>
</dbReference>
<dbReference type="InterPro" id="IPR014755">
    <property type="entry name" value="Cu-Rt/internalin_Ig-like"/>
</dbReference>
<dbReference type="InterPro" id="IPR032694">
    <property type="entry name" value="CopC/D"/>
</dbReference>
<keyword evidence="6" id="KW-0186">Copper</keyword>
<comment type="caution">
    <text evidence="9">The sequence shown here is derived from an EMBL/GenBank/DDBJ whole genome shotgun (WGS) entry which is preliminary data.</text>
</comment>
<evidence type="ECO:0000313" key="10">
    <source>
        <dbReference type="Proteomes" id="UP001156664"/>
    </source>
</evidence>
<keyword evidence="10" id="KW-1185">Reference proteome</keyword>
<dbReference type="Gene3D" id="2.60.40.1220">
    <property type="match status" value="1"/>
</dbReference>
<evidence type="ECO:0000256" key="5">
    <source>
        <dbReference type="ARBA" id="ARBA00022764"/>
    </source>
</evidence>
<accession>A0ABQ5YRX0</accession>
<evidence type="ECO:0000256" key="6">
    <source>
        <dbReference type="ARBA" id="ARBA00023008"/>
    </source>
</evidence>
<dbReference type="InterPro" id="IPR014756">
    <property type="entry name" value="Ig_E-set"/>
</dbReference>
<dbReference type="Pfam" id="PF04234">
    <property type="entry name" value="CopC"/>
    <property type="match status" value="1"/>
</dbReference>
<comment type="similarity">
    <text evidence="2">Belongs to the CopC family.</text>
</comment>
<organism evidence="9 10">
    <name type="scientific">Limnobacter litoralis</name>
    <dbReference type="NCBI Taxonomy" id="481366"/>
    <lineage>
        <taxon>Bacteria</taxon>
        <taxon>Pseudomonadati</taxon>
        <taxon>Pseudomonadota</taxon>
        <taxon>Betaproteobacteria</taxon>
        <taxon>Burkholderiales</taxon>
        <taxon>Burkholderiaceae</taxon>
        <taxon>Limnobacter</taxon>
    </lineage>
</organism>
<dbReference type="Proteomes" id="UP001156664">
    <property type="component" value="Unassembled WGS sequence"/>
</dbReference>
<evidence type="ECO:0000256" key="2">
    <source>
        <dbReference type="ARBA" id="ARBA00010509"/>
    </source>
</evidence>
<evidence type="ECO:0000256" key="1">
    <source>
        <dbReference type="ARBA" id="ARBA00004418"/>
    </source>
</evidence>
<dbReference type="EMBL" id="BSOJ01000005">
    <property type="protein sequence ID" value="GLR25187.1"/>
    <property type="molecule type" value="Genomic_DNA"/>
</dbReference>
<name>A0ABQ5YRX0_9BURK</name>
<keyword evidence="5" id="KW-0574">Periplasm</keyword>
<evidence type="ECO:0000256" key="7">
    <source>
        <dbReference type="SAM" id="SignalP"/>
    </source>
</evidence>
<evidence type="ECO:0000313" key="9">
    <source>
        <dbReference type="EMBL" id="GLR25187.1"/>
    </source>
</evidence>
<keyword evidence="3" id="KW-0479">Metal-binding</keyword>
<keyword evidence="4 7" id="KW-0732">Signal</keyword>
<comment type="subcellular location">
    <subcellularLocation>
        <location evidence="1">Periplasm</location>
    </subcellularLocation>
</comment>